<organism evidence="1">
    <name type="scientific">Leptospira borgpetersenii serovar Ballum</name>
    <dbReference type="NCBI Taxonomy" id="280505"/>
    <lineage>
        <taxon>Bacteria</taxon>
        <taxon>Pseudomonadati</taxon>
        <taxon>Spirochaetota</taxon>
        <taxon>Spirochaetia</taxon>
        <taxon>Leptospirales</taxon>
        <taxon>Leptospiraceae</taxon>
        <taxon>Leptospira</taxon>
    </lineage>
</organism>
<dbReference type="Pfam" id="PF12686">
    <property type="entry name" value="DUF3800"/>
    <property type="match status" value="1"/>
</dbReference>
<evidence type="ECO:0000313" key="2">
    <source>
        <dbReference type="Proteomes" id="UP000058857"/>
    </source>
</evidence>
<proteinExistence type="predicted"/>
<reference evidence="1 2" key="1">
    <citation type="journal article" date="2015" name="PLoS Negl. Trop. Dis.">
        <title>Distribution of Plasmids in Distinct Leptospira Pathogenic Species.</title>
        <authorList>
            <person name="Wang Y."/>
            <person name="Zhuang X."/>
            <person name="Zhong Y."/>
            <person name="Zhang C."/>
            <person name="Zhang Y."/>
            <person name="Zeng L."/>
            <person name="Zhu Y."/>
            <person name="He P."/>
            <person name="Dong K."/>
            <person name="Pal U."/>
            <person name="Guo X."/>
            <person name="Qin J."/>
        </authorList>
    </citation>
    <scope>NUCLEOTIDE SEQUENCE [LARGE SCALE GENOMIC DNA]</scope>
    <source>
        <strain evidence="1 2">56604</strain>
    </source>
</reference>
<dbReference type="PATRIC" id="fig|280505.15.peg.3158"/>
<evidence type="ECO:0000313" key="1">
    <source>
        <dbReference type="EMBL" id="ALO27437.1"/>
    </source>
</evidence>
<dbReference type="Proteomes" id="UP000058857">
    <property type="component" value="Chromosome 1"/>
</dbReference>
<protein>
    <recommendedName>
        <fullName evidence="3">PF12686 family protein</fullName>
    </recommendedName>
</protein>
<name>A0A0E3B3P5_LEPBO</name>
<sequence length="342" mass="40293">MRKKSLAERALDWEPDGVEDAEDRTIFIRFMATHCVGIRNSKKIENLIKEIPFQGTYNRNSFQHRIVIPFKKEGEFFIGSSSLGIFLVNNPDDAEHATQFYVNRIRQEQRHLRQLRKVITRNKLFKEIALKEQETEVSIYFDESGTPNIQTISTDPFFIVTAIIVNNKKSNRELKEQFDHIKRVLHKPEDYEFKSSSLNRREYQIILKQLSVIDYEFASICFRKEDLQGEGFLYPKVFYKYAFRFLITDLLSYTGKVNLIFDEYGGKNSKFQNEFFEYLRNNADGFPIGTISQMEMLSSKNEPLIQLADIIAGLIKNKAKNKFDFIRYVIDRAVKIEYFPPF</sequence>
<dbReference type="AlphaFoldDB" id="A0A0E3B3P5"/>
<evidence type="ECO:0008006" key="3">
    <source>
        <dbReference type="Google" id="ProtNLM"/>
    </source>
</evidence>
<dbReference type="EMBL" id="CP012029">
    <property type="protein sequence ID" value="ALO27437.1"/>
    <property type="molecule type" value="Genomic_DNA"/>
</dbReference>
<accession>A0A0E3B3P5</accession>
<dbReference type="InterPro" id="IPR024524">
    <property type="entry name" value="DUF3800"/>
</dbReference>
<dbReference type="RefSeq" id="WP_002743763.1">
    <property type="nucleotide sequence ID" value="NZ_CP012029.1"/>
</dbReference>
<gene>
    <name evidence="1" type="ORF">LBBP_03237</name>
</gene>